<protein>
    <submittedName>
        <fullName evidence="9">Uncharacterized protein</fullName>
    </submittedName>
</protein>
<dbReference type="GO" id="GO:0060090">
    <property type="term" value="F:molecular adaptor activity"/>
    <property type="evidence" value="ECO:0007669"/>
    <property type="project" value="InterPro"/>
</dbReference>
<keyword evidence="4" id="KW-0647">Proteasome</keyword>
<keyword evidence="3" id="KW-0677">Repeat</keyword>
<reference evidence="9 10" key="1">
    <citation type="journal article" date="2015" name="Genome Biol. Evol.">
        <title>Comparative Genomics of a Bacterivorous Green Alga Reveals Evolutionary Causalities and Consequences of Phago-Mixotrophic Mode of Nutrition.</title>
        <authorList>
            <person name="Burns J.A."/>
            <person name="Paasch A."/>
            <person name="Narechania A."/>
            <person name="Kim E."/>
        </authorList>
    </citation>
    <scope>NUCLEOTIDE SEQUENCE [LARGE SCALE GENOMIC DNA]</scope>
    <source>
        <strain evidence="9 10">PLY_AMNH</strain>
    </source>
</reference>
<feature type="non-terminal residue" evidence="9">
    <location>
        <position position="1"/>
    </location>
</feature>
<feature type="compositionally biased region" description="Basic and acidic residues" evidence="5">
    <location>
        <begin position="353"/>
        <end position="366"/>
    </location>
</feature>
<gene>
    <name evidence="9" type="ORF">CYMTET_26979</name>
</gene>
<evidence type="ECO:0000313" key="9">
    <source>
        <dbReference type="EMBL" id="KAK3264270.1"/>
    </source>
</evidence>
<evidence type="ECO:0000256" key="2">
    <source>
        <dbReference type="ARBA" id="ARBA00022490"/>
    </source>
</evidence>
<feature type="region of interest" description="Disordered" evidence="5">
    <location>
        <begin position="1122"/>
        <end position="1142"/>
    </location>
</feature>
<accession>A0AAE0FRD7</accession>
<dbReference type="InterPro" id="IPR016024">
    <property type="entry name" value="ARM-type_fold"/>
</dbReference>
<dbReference type="GO" id="GO:0036503">
    <property type="term" value="P:ERAD pathway"/>
    <property type="evidence" value="ECO:0007669"/>
    <property type="project" value="TreeGrafter"/>
</dbReference>
<evidence type="ECO:0000256" key="5">
    <source>
        <dbReference type="SAM" id="MobiDB-lite"/>
    </source>
</evidence>
<dbReference type="GO" id="GO:0000502">
    <property type="term" value="C:proteasome complex"/>
    <property type="evidence" value="ECO:0007669"/>
    <property type="project" value="UniProtKB-KW"/>
</dbReference>
<dbReference type="GO" id="GO:0043248">
    <property type="term" value="P:proteasome assembly"/>
    <property type="evidence" value="ECO:0007669"/>
    <property type="project" value="InterPro"/>
</dbReference>
<dbReference type="InterPro" id="IPR024372">
    <property type="entry name" value="Ecm29_N"/>
</dbReference>
<feature type="domain" description="Proteasome component Ecm29 N-terminal" evidence="6">
    <location>
        <begin position="1"/>
        <end position="68"/>
    </location>
</feature>
<dbReference type="InterPro" id="IPR055443">
    <property type="entry name" value="HEAT_ECM29"/>
</dbReference>
<dbReference type="InterPro" id="IPR011989">
    <property type="entry name" value="ARM-like"/>
</dbReference>
<evidence type="ECO:0000259" key="6">
    <source>
        <dbReference type="Pfam" id="PF13001"/>
    </source>
</evidence>
<evidence type="ECO:0000259" key="8">
    <source>
        <dbReference type="Pfam" id="PF24492"/>
    </source>
</evidence>
<name>A0AAE0FRD7_9CHLO</name>
<comment type="caution">
    <text evidence="9">The sequence shown here is derived from an EMBL/GenBank/DDBJ whole genome shotgun (WGS) entry which is preliminary data.</text>
</comment>
<dbReference type="SUPFAM" id="SSF48371">
    <property type="entry name" value="ARM repeat"/>
    <property type="match status" value="2"/>
</dbReference>
<dbReference type="GO" id="GO:0005634">
    <property type="term" value="C:nucleus"/>
    <property type="evidence" value="ECO:0007669"/>
    <property type="project" value="TreeGrafter"/>
</dbReference>
<dbReference type="Pfam" id="PF13001">
    <property type="entry name" value="ECM29_N"/>
    <property type="match status" value="1"/>
</dbReference>
<dbReference type="Gene3D" id="1.25.10.10">
    <property type="entry name" value="Leucine-rich Repeat Variant"/>
    <property type="match status" value="3"/>
</dbReference>
<sequence>VRAAVQEGVSSLAAAYKGCSAEISGKLEALLLEGIKDEANAPVRLSAVQWASRLFPFHHPPARYICALGAGDTKLEVREESVRGLKLPAVKKDAASEGASHYPKLAAMLDYIAERLPRMNNVSDYNASVLMPSKANWALLDFTRRCWRSRHPVNGSTPHQSLTSYRRFIEHSLVRVASHEVQATALLALLEAAALNPSAFAAAYAARLAWLQGFLGHIDSEAREAAARLVGITAASLSADAVEAFLKEMMDKAEGNEEVKLRFEEREGAMATLGFVLAQCSTGSPQMPQPVLCAAASSLCRALNDRQTPLAAAAGVALGYAGVRHPLPLPDKAADNTMSVEPPVPATASTSKDANETKMDTAKDEPEPAEPSKSYIAQRVVAMLADKDPKVVLRAVHAAGLLCHGDVSEAIMAPLLDALLKLGKQRSEDVYFAAGEALVFVFGGLPMPLEVVLHSCFPSLAECPILKEQEELPPAPDTDMEGDGQAARQAAQKRILAALFDELLFSSRPEMRCSGAVWLVTLLKHSGRQPLLVARLQDIHEALSHLLGDPTELTQEMASRGMSLVYELGDEETRKELVGALVSTLSGGKQKRRAVKVTGDTQVFEEGAIGEDKDGKSLSTYQELCSLATEMGQPDLVYRFMDLANQQAALNSKRGAAFGFASIAKNAGEELLPHLPTLLPKLFRMQFDPNPRVQEAMGAIMRSLVDEPRKAVDEHYDAIMAECLKEIGARLWRSREEVGPHLQQIWEMTFRALDDIKESVRTAAGTLMRTIRGLTLRLCDVTQTAPSESTATVAVVLPMLLEKGIQSTVAEIRGLSVQLLMKIAKGVGKEQLRPHMPDLVGCMLESLSSLEDSRLNYMEQHAERVGISQEKLENARLSSSRGSPMADTLDLCARNLDAGMLEALVPKLVAMCRSGVGLNTRVGTASFITKVCERVGKEIKPHGGKLMQSLTEAARSENSKAVRKAYATACGTVAKYAAEKRVTRLVEDALTSYVDPGDASARHFAAVLLQQLSHQASDVAAQYATQILPRAFMAQFDEEADVAALFLEVWEGSTASRSASLQLYMVELISVCCEGLKSSSWPHKAQAAKAVAAMAKDAKENVAQHAAILMNACLVPPAHHPLPSASPTRIEPPCLEASSGSD</sequence>
<feature type="domain" description="ECM29 ARM-like repeats" evidence="7">
    <location>
        <begin position="161"/>
        <end position="279"/>
    </location>
</feature>
<dbReference type="InterPro" id="IPR055444">
    <property type="entry name" value="ARM_ECM29"/>
</dbReference>
<keyword evidence="10" id="KW-1185">Reference proteome</keyword>
<dbReference type="AlphaFoldDB" id="A0AAE0FRD7"/>
<keyword evidence="2" id="KW-0963">Cytoplasm</keyword>
<proteinExistence type="predicted"/>
<feature type="region of interest" description="Disordered" evidence="5">
    <location>
        <begin position="332"/>
        <end position="372"/>
    </location>
</feature>
<evidence type="ECO:0000256" key="1">
    <source>
        <dbReference type="ARBA" id="ARBA00004496"/>
    </source>
</evidence>
<dbReference type="PANTHER" id="PTHR23346:SF19">
    <property type="entry name" value="PROTEASOME ADAPTER AND SCAFFOLD PROTEIN ECM29"/>
    <property type="match status" value="1"/>
</dbReference>
<feature type="domain" description="Proteasome adapter and scaffold protein ECM29 HEAT-repeat" evidence="8">
    <location>
        <begin position="832"/>
        <end position="993"/>
    </location>
</feature>
<dbReference type="Pfam" id="PF24492">
    <property type="entry name" value="HEAT_ECM29"/>
    <property type="match status" value="1"/>
</dbReference>
<comment type="subcellular location">
    <subcellularLocation>
        <location evidence="1">Cytoplasm</location>
    </subcellularLocation>
</comment>
<dbReference type="EMBL" id="LGRX02014675">
    <property type="protein sequence ID" value="KAK3264270.1"/>
    <property type="molecule type" value="Genomic_DNA"/>
</dbReference>
<evidence type="ECO:0000256" key="4">
    <source>
        <dbReference type="ARBA" id="ARBA00022942"/>
    </source>
</evidence>
<dbReference type="Pfam" id="PF23702">
    <property type="entry name" value="ARM_ECM29"/>
    <property type="match status" value="1"/>
</dbReference>
<dbReference type="PANTHER" id="PTHR23346">
    <property type="entry name" value="TRANSLATIONAL ACTIVATOR GCN1-RELATED"/>
    <property type="match status" value="1"/>
</dbReference>
<evidence type="ECO:0000259" key="7">
    <source>
        <dbReference type="Pfam" id="PF23702"/>
    </source>
</evidence>
<evidence type="ECO:0000313" key="10">
    <source>
        <dbReference type="Proteomes" id="UP001190700"/>
    </source>
</evidence>
<organism evidence="9 10">
    <name type="scientific">Cymbomonas tetramitiformis</name>
    <dbReference type="NCBI Taxonomy" id="36881"/>
    <lineage>
        <taxon>Eukaryota</taxon>
        <taxon>Viridiplantae</taxon>
        <taxon>Chlorophyta</taxon>
        <taxon>Pyramimonadophyceae</taxon>
        <taxon>Pyramimonadales</taxon>
        <taxon>Pyramimonadaceae</taxon>
        <taxon>Cymbomonas</taxon>
    </lineage>
</organism>
<dbReference type="Proteomes" id="UP001190700">
    <property type="component" value="Unassembled WGS sequence"/>
</dbReference>
<evidence type="ECO:0000256" key="3">
    <source>
        <dbReference type="ARBA" id="ARBA00022737"/>
    </source>
</evidence>
<dbReference type="GO" id="GO:0005737">
    <property type="term" value="C:cytoplasm"/>
    <property type="evidence" value="ECO:0007669"/>
    <property type="project" value="UniProtKB-SubCell"/>
</dbReference>